<dbReference type="CDD" id="cd04860">
    <property type="entry name" value="AE_Prim_S"/>
    <property type="match status" value="1"/>
</dbReference>
<evidence type="ECO:0000256" key="7">
    <source>
        <dbReference type="ARBA" id="ARBA00022723"/>
    </source>
</evidence>
<evidence type="ECO:0000256" key="5">
    <source>
        <dbReference type="ARBA" id="ARBA00022695"/>
    </source>
</evidence>
<dbReference type="Gene3D" id="3.90.920.10">
    <property type="entry name" value="DNA primase, PRIM domain"/>
    <property type="match status" value="1"/>
</dbReference>
<keyword evidence="5" id="KW-0548">Nucleotidyltransferase</keyword>
<keyword evidence="6 9" id="KW-0235">DNA replication</keyword>
<dbReference type="AlphaFoldDB" id="A0AAE9WC63"/>
<accession>A0AAE9WC63</accession>
<keyword evidence="2 9" id="KW-0240">DNA-directed RNA polymerase</keyword>
<feature type="region of interest" description="Disordered" evidence="10">
    <location>
        <begin position="387"/>
        <end position="416"/>
    </location>
</feature>
<evidence type="ECO:0000313" key="11">
    <source>
        <dbReference type="EMBL" id="WBW73213.1"/>
    </source>
</evidence>
<dbReference type="KEGG" id="som:SOMG_02837"/>
<dbReference type="EC" id="2.7.7.-" evidence="9"/>
<dbReference type="GO" id="GO:0005658">
    <property type="term" value="C:alpha DNA polymerase:primase complex"/>
    <property type="evidence" value="ECO:0007669"/>
    <property type="project" value="UniProtKB-ARBA"/>
</dbReference>
<dbReference type="GeneID" id="80876317"/>
<keyword evidence="7" id="KW-0479">Metal-binding</keyword>
<protein>
    <recommendedName>
        <fullName evidence="9">DNA primase</fullName>
        <ecNumber evidence="9">2.7.7.-</ecNumber>
    </recommendedName>
</protein>
<keyword evidence="4 9" id="KW-0808">Transferase</keyword>
<dbReference type="GO" id="GO:0003899">
    <property type="term" value="F:DNA-directed RNA polymerase activity"/>
    <property type="evidence" value="ECO:0007669"/>
    <property type="project" value="InterPro"/>
</dbReference>
<keyword evidence="3 9" id="KW-0639">Primosome</keyword>
<evidence type="ECO:0000256" key="4">
    <source>
        <dbReference type="ARBA" id="ARBA00022679"/>
    </source>
</evidence>
<dbReference type="InterPro" id="IPR002755">
    <property type="entry name" value="DNA_primase_S"/>
</dbReference>
<proteinExistence type="inferred from homology"/>
<keyword evidence="12" id="KW-1185">Reference proteome</keyword>
<dbReference type="GO" id="GO:0046872">
    <property type="term" value="F:metal ion binding"/>
    <property type="evidence" value="ECO:0007669"/>
    <property type="project" value="UniProtKB-KW"/>
</dbReference>
<dbReference type="PANTHER" id="PTHR10536">
    <property type="entry name" value="DNA PRIMASE SMALL SUBUNIT"/>
    <property type="match status" value="1"/>
</dbReference>
<dbReference type="NCBIfam" id="TIGR00335">
    <property type="entry name" value="primase_sml"/>
    <property type="match status" value="1"/>
</dbReference>
<evidence type="ECO:0000256" key="1">
    <source>
        <dbReference type="ARBA" id="ARBA00009762"/>
    </source>
</evidence>
<dbReference type="Pfam" id="PF01896">
    <property type="entry name" value="DNA_primase_S"/>
    <property type="match status" value="1"/>
</dbReference>
<dbReference type="EMBL" id="CP115612">
    <property type="protein sequence ID" value="WBW73213.1"/>
    <property type="molecule type" value="Genomic_DNA"/>
</dbReference>
<evidence type="ECO:0000256" key="9">
    <source>
        <dbReference type="RuleBase" id="RU003514"/>
    </source>
</evidence>
<reference evidence="11 12" key="1">
    <citation type="journal article" date="2023" name="G3 (Bethesda)">
        <title>A high-quality reference genome for the fission yeast Schizosaccharomyces osmophilus.</title>
        <authorList>
            <person name="Jia G.S."/>
            <person name="Zhang W.C."/>
            <person name="Liang Y."/>
            <person name="Liu X.H."/>
            <person name="Rhind N."/>
            <person name="Pidoux A."/>
            <person name="Brysch-Herzberg M."/>
            <person name="Du L.L."/>
        </authorList>
    </citation>
    <scope>NUCLEOTIDE SEQUENCE [LARGE SCALE GENOMIC DNA]</scope>
    <source>
        <strain evidence="11 12">CBS 15793</strain>
    </source>
</reference>
<sequence length="450" mass="51020">MTVAVEDLEDKDLDELIANGSLDAVKQESVDPETMIQYYRHLFPWRLLFQWLNHGPVPQKDFTNREFAFTLPNDAYLRYLSFQSWEELKKEAIGMCPSRFEIGPVYSMNPRDRKTLRKASFHPLQKELVFDIDMTDYDDVRTCCSKTNICEKCWSFITVAVQIIDVALREDFGFNHILWVYSGRRGIHAWICDETARSMDDRSRKMIAGYLQVVAGNPQGGVRILNNLKRPLHPHLSRSLDILKAVFAKVVLEDQDPWVSQEGLESLLKLLPSEPLASALRKKWEVDPGRASIKKWSDIDAAIASGNFDLSPNVIAHAKQDIVLTYLYPRLDVEVSKHLNHLLKSPFCVHPGTGRVCVPIDIDGMNSFNPLHVPTVHTLLNQLDQQSATQSNIVQDPPSAPSSVEDSNAASSTASVSTDLDPYTAYFRSFSNNLFKSTTHNKRKADPLDF</sequence>
<evidence type="ECO:0000256" key="10">
    <source>
        <dbReference type="SAM" id="MobiDB-lite"/>
    </source>
</evidence>
<dbReference type="RefSeq" id="XP_056037456.1">
    <property type="nucleotide sequence ID" value="XM_056181628.1"/>
</dbReference>
<dbReference type="GO" id="GO:0006269">
    <property type="term" value="P:DNA replication, synthesis of primer"/>
    <property type="evidence" value="ECO:0007669"/>
    <property type="project" value="UniProtKB-KW"/>
</dbReference>
<evidence type="ECO:0000313" key="12">
    <source>
        <dbReference type="Proteomes" id="UP001212411"/>
    </source>
</evidence>
<keyword evidence="8" id="KW-0804">Transcription</keyword>
<comment type="similarity">
    <text evidence="1 9">Belongs to the eukaryotic-type primase small subunit family.</text>
</comment>
<evidence type="ECO:0000256" key="2">
    <source>
        <dbReference type="ARBA" id="ARBA00022478"/>
    </source>
</evidence>
<evidence type="ECO:0000256" key="8">
    <source>
        <dbReference type="ARBA" id="ARBA00023163"/>
    </source>
</evidence>
<dbReference type="SUPFAM" id="SSF56747">
    <property type="entry name" value="Prim-pol domain"/>
    <property type="match status" value="1"/>
</dbReference>
<organism evidence="11 12">
    <name type="scientific">Schizosaccharomyces osmophilus</name>
    <dbReference type="NCBI Taxonomy" id="2545709"/>
    <lineage>
        <taxon>Eukaryota</taxon>
        <taxon>Fungi</taxon>
        <taxon>Dikarya</taxon>
        <taxon>Ascomycota</taxon>
        <taxon>Taphrinomycotina</taxon>
        <taxon>Schizosaccharomycetes</taxon>
        <taxon>Schizosaccharomycetales</taxon>
        <taxon>Schizosaccharomycetaceae</taxon>
        <taxon>Schizosaccharomyces</taxon>
    </lineage>
</organism>
<dbReference type="InterPro" id="IPR014052">
    <property type="entry name" value="DNA_primase_ssu_euk/arc"/>
</dbReference>
<dbReference type="FunFam" id="3.90.920.10:FF:000002">
    <property type="entry name" value="DNA primase"/>
    <property type="match status" value="1"/>
</dbReference>
<feature type="compositionally biased region" description="Low complexity" evidence="10">
    <location>
        <begin position="407"/>
        <end position="416"/>
    </location>
</feature>
<gene>
    <name evidence="11" type="primary">spp1</name>
    <name evidence="11" type="ORF">SOMG_02837</name>
</gene>
<evidence type="ECO:0000256" key="6">
    <source>
        <dbReference type="ARBA" id="ARBA00022705"/>
    </source>
</evidence>
<name>A0AAE9WC63_9SCHI</name>
<dbReference type="Proteomes" id="UP001212411">
    <property type="component" value="Chromosome 2"/>
</dbReference>
<evidence type="ECO:0000256" key="3">
    <source>
        <dbReference type="ARBA" id="ARBA00022515"/>
    </source>
</evidence>